<name>A0A072VL93_MEDTR</name>
<dbReference type="AlphaFoldDB" id="A0A072VL93"/>
<gene>
    <name evidence="2" type="ordered locus">MTR_2g084405</name>
</gene>
<sequence>MIDLINIRSIDINLADESAWIQAGATLSELYYKISETNKVHGFPSGLCPSVGIGSQISGGGFGTLFRKHGLAADHLVDAYGHLQDERLGDKSKKRKASVVEAREGIQ</sequence>
<dbReference type="InterPro" id="IPR006094">
    <property type="entry name" value="Oxid_FAD_bind_N"/>
</dbReference>
<evidence type="ECO:0000313" key="3">
    <source>
        <dbReference type="EnsemblPlants" id="KEH38890"/>
    </source>
</evidence>
<dbReference type="Proteomes" id="UP000002051">
    <property type="component" value="Chromosome 2"/>
</dbReference>
<reference evidence="2 4" key="1">
    <citation type="journal article" date="2011" name="Nature">
        <title>The Medicago genome provides insight into the evolution of rhizobial symbioses.</title>
        <authorList>
            <person name="Young N.D."/>
            <person name="Debelle F."/>
            <person name="Oldroyd G.E."/>
            <person name="Geurts R."/>
            <person name="Cannon S.B."/>
            <person name="Udvardi M.K."/>
            <person name="Benedito V.A."/>
            <person name="Mayer K.F."/>
            <person name="Gouzy J."/>
            <person name="Schoof H."/>
            <person name="Van de Peer Y."/>
            <person name="Proost S."/>
            <person name="Cook D.R."/>
            <person name="Meyers B.C."/>
            <person name="Spannagl M."/>
            <person name="Cheung F."/>
            <person name="De Mita S."/>
            <person name="Krishnakumar V."/>
            <person name="Gundlach H."/>
            <person name="Zhou S."/>
            <person name="Mudge J."/>
            <person name="Bharti A.K."/>
            <person name="Murray J.D."/>
            <person name="Naoumkina M.A."/>
            <person name="Rosen B."/>
            <person name="Silverstein K.A."/>
            <person name="Tang H."/>
            <person name="Rombauts S."/>
            <person name="Zhao P.X."/>
            <person name="Zhou P."/>
            <person name="Barbe V."/>
            <person name="Bardou P."/>
            <person name="Bechner M."/>
            <person name="Bellec A."/>
            <person name="Berger A."/>
            <person name="Berges H."/>
            <person name="Bidwell S."/>
            <person name="Bisseling T."/>
            <person name="Choisne N."/>
            <person name="Couloux A."/>
            <person name="Denny R."/>
            <person name="Deshpande S."/>
            <person name="Dai X."/>
            <person name="Doyle J.J."/>
            <person name="Dudez A.M."/>
            <person name="Farmer A.D."/>
            <person name="Fouteau S."/>
            <person name="Franken C."/>
            <person name="Gibelin C."/>
            <person name="Gish J."/>
            <person name="Goldstein S."/>
            <person name="Gonzalez A.J."/>
            <person name="Green P.J."/>
            <person name="Hallab A."/>
            <person name="Hartog M."/>
            <person name="Hua A."/>
            <person name="Humphray S.J."/>
            <person name="Jeong D.H."/>
            <person name="Jing Y."/>
            <person name="Jocker A."/>
            <person name="Kenton S.M."/>
            <person name="Kim D.J."/>
            <person name="Klee K."/>
            <person name="Lai H."/>
            <person name="Lang C."/>
            <person name="Lin S."/>
            <person name="Macmil S.L."/>
            <person name="Magdelenat G."/>
            <person name="Matthews L."/>
            <person name="McCorrison J."/>
            <person name="Monaghan E.L."/>
            <person name="Mun J.H."/>
            <person name="Najar F.Z."/>
            <person name="Nicholson C."/>
            <person name="Noirot C."/>
            <person name="O'Bleness M."/>
            <person name="Paule C.R."/>
            <person name="Poulain J."/>
            <person name="Prion F."/>
            <person name="Qin B."/>
            <person name="Qu C."/>
            <person name="Retzel E.F."/>
            <person name="Riddle C."/>
            <person name="Sallet E."/>
            <person name="Samain S."/>
            <person name="Samson N."/>
            <person name="Sanders I."/>
            <person name="Saurat O."/>
            <person name="Scarpelli C."/>
            <person name="Schiex T."/>
            <person name="Segurens B."/>
            <person name="Severin A.J."/>
            <person name="Sherrier D.J."/>
            <person name="Shi R."/>
            <person name="Sims S."/>
            <person name="Singer S.R."/>
            <person name="Sinharoy S."/>
            <person name="Sterck L."/>
            <person name="Viollet A."/>
            <person name="Wang B.B."/>
            <person name="Wang K."/>
            <person name="Wang M."/>
            <person name="Wang X."/>
            <person name="Warfsmann J."/>
            <person name="Weissenbach J."/>
            <person name="White D.D."/>
            <person name="White J.D."/>
            <person name="Wiley G.B."/>
            <person name="Wincker P."/>
            <person name="Xing Y."/>
            <person name="Yang L."/>
            <person name="Yao Z."/>
            <person name="Ying F."/>
            <person name="Zhai J."/>
            <person name="Zhou L."/>
            <person name="Zuber A."/>
            <person name="Denarie J."/>
            <person name="Dixon R.A."/>
            <person name="May G.D."/>
            <person name="Schwartz D.C."/>
            <person name="Rogers J."/>
            <person name="Quetier F."/>
            <person name="Town C.D."/>
            <person name="Roe B.A."/>
        </authorList>
    </citation>
    <scope>NUCLEOTIDE SEQUENCE [LARGE SCALE GENOMIC DNA]</scope>
    <source>
        <strain evidence="2">A17</strain>
        <strain evidence="3 4">cv. Jemalong A17</strain>
    </source>
</reference>
<evidence type="ECO:0000313" key="2">
    <source>
        <dbReference type="EMBL" id="KEH38890.1"/>
    </source>
</evidence>
<dbReference type="PANTHER" id="PTHR32448">
    <property type="entry name" value="OS08G0158400 PROTEIN"/>
    <property type="match status" value="1"/>
</dbReference>
<proteinExistence type="predicted"/>
<dbReference type="InterPro" id="IPR016169">
    <property type="entry name" value="FAD-bd_PCMH_sub2"/>
</dbReference>
<feature type="domain" description="FAD linked oxidase N-terminal" evidence="1">
    <location>
        <begin position="2"/>
        <end position="78"/>
    </location>
</feature>
<dbReference type="EnsemblPlants" id="KEH38890">
    <property type="protein sequence ID" value="KEH38890"/>
    <property type="gene ID" value="MTR_2g084405"/>
</dbReference>
<organism evidence="2 4">
    <name type="scientific">Medicago truncatula</name>
    <name type="common">Barrel medic</name>
    <name type="synonym">Medicago tribuloides</name>
    <dbReference type="NCBI Taxonomy" id="3880"/>
    <lineage>
        <taxon>Eukaryota</taxon>
        <taxon>Viridiplantae</taxon>
        <taxon>Streptophyta</taxon>
        <taxon>Embryophyta</taxon>
        <taxon>Tracheophyta</taxon>
        <taxon>Spermatophyta</taxon>
        <taxon>Magnoliopsida</taxon>
        <taxon>eudicotyledons</taxon>
        <taxon>Gunneridae</taxon>
        <taxon>Pentapetalae</taxon>
        <taxon>rosids</taxon>
        <taxon>fabids</taxon>
        <taxon>Fabales</taxon>
        <taxon>Fabaceae</taxon>
        <taxon>Papilionoideae</taxon>
        <taxon>50 kb inversion clade</taxon>
        <taxon>NPAAA clade</taxon>
        <taxon>Hologalegina</taxon>
        <taxon>IRL clade</taxon>
        <taxon>Trifolieae</taxon>
        <taxon>Medicago</taxon>
    </lineage>
</organism>
<evidence type="ECO:0000259" key="1">
    <source>
        <dbReference type="Pfam" id="PF01565"/>
    </source>
</evidence>
<reference evidence="2 4" key="2">
    <citation type="journal article" date="2014" name="BMC Genomics">
        <title>An improved genome release (version Mt4.0) for the model legume Medicago truncatula.</title>
        <authorList>
            <person name="Tang H."/>
            <person name="Krishnakumar V."/>
            <person name="Bidwell S."/>
            <person name="Rosen B."/>
            <person name="Chan A."/>
            <person name="Zhou S."/>
            <person name="Gentzbittel L."/>
            <person name="Childs K.L."/>
            <person name="Yandell M."/>
            <person name="Gundlach H."/>
            <person name="Mayer K.F."/>
            <person name="Schwartz D.C."/>
            <person name="Town C.D."/>
        </authorList>
    </citation>
    <scope>GENOME REANNOTATION</scope>
    <source>
        <strain evidence="2">A17</strain>
        <strain evidence="3 4">cv. Jemalong A17</strain>
    </source>
</reference>
<dbReference type="Pfam" id="PF01565">
    <property type="entry name" value="FAD_binding_4"/>
    <property type="match status" value="1"/>
</dbReference>
<reference evidence="3" key="3">
    <citation type="submission" date="2015-04" db="UniProtKB">
        <authorList>
            <consortium name="EnsemblPlants"/>
        </authorList>
    </citation>
    <scope>IDENTIFICATION</scope>
    <source>
        <strain evidence="3">cv. Jemalong A17</strain>
    </source>
</reference>
<accession>A0A072VL93</accession>
<dbReference type="GO" id="GO:0050660">
    <property type="term" value="F:flavin adenine dinucleotide binding"/>
    <property type="evidence" value="ECO:0007669"/>
    <property type="project" value="InterPro"/>
</dbReference>
<keyword evidence="4" id="KW-1185">Reference proteome</keyword>
<dbReference type="SUPFAM" id="SSF56176">
    <property type="entry name" value="FAD-binding/transporter-associated domain-like"/>
    <property type="match status" value="1"/>
</dbReference>
<evidence type="ECO:0000313" key="4">
    <source>
        <dbReference type="Proteomes" id="UP000002051"/>
    </source>
</evidence>
<dbReference type="InterPro" id="IPR036318">
    <property type="entry name" value="FAD-bd_PCMH-like_sf"/>
</dbReference>
<dbReference type="HOGENOM" id="CLU_175825_0_0_1"/>
<dbReference type="Gene3D" id="3.30.465.10">
    <property type="match status" value="1"/>
</dbReference>
<protein>
    <submittedName>
        <fullName evidence="2">FAD-binding berberine family protein</fullName>
    </submittedName>
</protein>
<dbReference type="EMBL" id="CM001218">
    <property type="protein sequence ID" value="KEH38890.1"/>
    <property type="molecule type" value="Genomic_DNA"/>
</dbReference>